<sequence>MSRVPSTRSGRYRYEQLSDESATEPLEARLRRASSSPAKICSASNNSAAELTFSNNAAPVKPSEKLSKCHPFFSLFDGRRKKKPVARTDFSRYMEYVKEGGLWDRRSNMPVMYYK</sequence>
<evidence type="ECO:0000256" key="1">
    <source>
        <dbReference type="SAM" id="MobiDB-lite"/>
    </source>
</evidence>
<evidence type="ECO:0000313" key="2">
    <source>
        <dbReference type="EMBL" id="KAJ8770617.1"/>
    </source>
</evidence>
<dbReference type="PANTHER" id="PTHR35291:SF3">
    <property type="entry name" value="PROTEIN SHROOM-LIKE"/>
    <property type="match status" value="1"/>
</dbReference>
<name>A0AAV8TUC5_9ROSI</name>
<reference evidence="2 3" key="1">
    <citation type="submission" date="2021-09" db="EMBL/GenBank/DDBJ databases">
        <title>Genomic insights and catalytic innovation underlie evolution of tropane alkaloids biosynthesis.</title>
        <authorList>
            <person name="Wang Y.-J."/>
            <person name="Tian T."/>
            <person name="Huang J.-P."/>
            <person name="Huang S.-X."/>
        </authorList>
    </citation>
    <scope>NUCLEOTIDE SEQUENCE [LARGE SCALE GENOMIC DNA]</scope>
    <source>
        <strain evidence="2">KIB-2018</strain>
        <tissue evidence="2">Leaf</tissue>
    </source>
</reference>
<gene>
    <name evidence="2" type="ORF">K2173_021264</name>
</gene>
<organism evidence="2 3">
    <name type="scientific">Erythroxylum novogranatense</name>
    <dbReference type="NCBI Taxonomy" id="1862640"/>
    <lineage>
        <taxon>Eukaryota</taxon>
        <taxon>Viridiplantae</taxon>
        <taxon>Streptophyta</taxon>
        <taxon>Embryophyta</taxon>
        <taxon>Tracheophyta</taxon>
        <taxon>Spermatophyta</taxon>
        <taxon>Magnoliopsida</taxon>
        <taxon>eudicotyledons</taxon>
        <taxon>Gunneridae</taxon>
        <taxon>Pentapetalae</taxon>
        <taxon>rosids</taxon>
        <taxon>fabids</taxon>
        <taxon>Malpighiales</taxon>
        <taxon>Erythroxylaceae</taxon>
        <taxon>Erythroxylum</taxon>
    </lineage>
</organism>
<dbReference type="Proteomes" id="UP001159364">
    <property type="component" value="Linkage Group LG03"/>
</dbReference>
<comment type="caution">
    <text evidence="2">The sequence shown here is derived from an EMBL/GenBank/DDBJ whole genome shotgun (WGS) entry which is preliminary data.</text>
</comment>
<accession>A0AAV8TUC5</accession>
<keyword evidence="3" id="KW-1185">Reference proteome</keyword>
<evidence type="ECO:0000313" key="3">
    <source>
        <dbReference type="Proteomes" id="UP001159364"/>
    </source>
</evidence>
<dbReference type="PANTHER" id="PTHR35291">
    <property type="entry name" value="PROTEIN SHROOM-LIKE"/>
    <property type="match status" value="1"/>
</dbReference>
<dbReference type="EMBL" id="JAIWQS010000003">
    <property type="protein sequence ID" value="KAJ8770617.1"/>
    <property type="molecule type" value="Genomic_DNA"/>
</dbReference>
<protein>
    <submittedName>
        <fullName evidence="2">Uncharacterized protein</fullName>
    </submittedName>
</protein>
<proteinExistence type="predicted"/>
<feature type="region of interest" description="Disordered" evidence="1">
    <location>
        <begin position="1"/>
        <end position="29"/>
    </location>
</feature>
<dbReference type="AlphaFoldDB" id="A0AAV8TUC5"/>